<accession>A0A8S5RW70</accession>
<proteinExistence type="predicted"/>
<evidence type="ECO:0000313" key="1">
    <source>
        <dbReference type="EMBL" id="DAF42880.1"/>
    </source>
</evidence>
<sequence>MVLLIIQNLKSKRIETKNYGFTNYPIQYESTILLR</sequence>
<name>A0A8S5RW70_9CAUD</name>
<reference evidence="1" key="1">
    <citation type="journal article" date="2021" name="Proc. Natl. Acad. Sci. U.S.A.">
        <title>A Catalog of Tens of Thousands of Viruses from Human Metagenomes Reveals Hidden Associations with Chronic Diseases.</title>
        <authorList>
            <person name="Tisza M.J."/>
            <person name="Buck C.B."/>
        </authorList>
    </citation>
    <scope>NUCLEOTIDE SEQUENCE</scope>
    <source>
        <strain evidence="1">CtHip2</strain>
    </source>
</reference>
<organism evidence="1">
    <name type="scientific">Siphoviridae sp. ctHip2</name>
    <dbReference type="NCBI Taxonomy" id="2827830"/>
    <lineage>
        <taxon>Viruses</taxon>
        <taxon>Duplodnaviria</taxon>
        <taxon>Heunggongvirae</taxon>
        <taxon>Uroviricota</taxon>
        <taxon>Caudoviricetes</taxon>
    </lineage>
</organism>
<protein>
    <submittedName>
        <fullName evidence="1">Uncharacterized protein</fullName>
    </submittedName>
</protein>
<dbReference type="EMBL" id="BK032497">
    <property type="protein sequence ID" value="DAF42880.1"/>
    <property type="molecule type" value="Genomic_DNA"/>
</dbReference>